<evidence type="ECO:0000256" key="7">
    <source>
        <dbReference type="SAM" id="MobiDB-lite"/>
    </source>
</evidence>
<evidence type="ECO:0000256" key="5">
    <source>
        <dbReference type="ARBA" id="ARBA00023136"/>
    </source>
</evidence>
<evidence type="ECO:0000256" key="2">
    <source>
        <dbReference type="ARBA" id="ARBA00022448"/>
    </source>
</evidence>
<evidence type="ECO:0000313" key="9">
    <source>
        <dbReference type="Proteomes" id="UP001164746"/>
    </source>
</evidence>
<feature type="transmembrane region" description="Helical" evidence="6">
    <location>
        <begin position="207"/>
        <end position="226"/>
    </location>
</feature>
<dbReference type="Proteomes" id="UP001164746">
    <property type="component" value="Chromosome 15"/>
</dbReference>
<keyword evidence="2 6" id="KW-0813">Transport</keyword>
<feature type="compositionally biased region" description="Polar residues" evidence="7">
    <location>
        <begin position="1"/>
        <end position="12"/>
    </location>
</feature>
<proteinExistence type="inferred from homology"/>
<accession>A0ABY7G0X2</accession>
<evidence type="ECO:0000256" key="1">
    <source>
        <dbReference type="ARBA" id="ARBA00004141"/>
    </source>
</evidence>
<reference evidence="8" key="1">
    <citation type="submission" date="2022-11" db="EMBL/GenBank/DDBJ databases">
        <title>Centuries of genome instability and evolution in soft-shell clam transmissible cancer (bioRxiv).</title>
        <authorList>
            <person name="Hart S.F.M."/>
            <person name="Yonemitsu M.A."/>
            <person name="Giersch R.M."/>
            <person name="Beal B.F."/>
            <person name="Arriagada G."/>
            <person name="Davis B.W."/>
            <person name="Ostrander E.A."/>
            <person name="Goff S.P."/>
            <person name="Metzger M.J."/>
        </authorList>
    </citation>
    <scope>NUCLEOTIDE SEQUENCE</scope>
    <source>
        <strain evidence="8">MELC-2E11</strain>
        <tissue evidence="8">Siphon/mantle</tissue>
    </source>
</reference>
<dbReference type="InterPro" id="IPR050746">
    <property type="entry name" value="DAACS"/>
</dbReference>
<organism evidence="8 9">
    <name type="scientific">Mya arenaria</name>
    <name type="common">Soft-shell clam</name>
    <dbReference type="NCBI Taxonomy" id="6604"/>
    <lineage>
        <taxon>Eukaryota</taxon>
        <taxon>Metazoa</taxon>
        <taxon>Spiralia</taxon>
        <taxon>Lophotrochozoa</taxon>
        <taxon>Mollusca</taxon>
        <taxon>Bivalvia</taxon>
        <taxon>Autobranchia</taxon>
        <taxon>Heteroconchia</taxon>
        <taxon>Euheterodonta</taxon>
        <taxon>Imparidentia</taxon>
        <taxon>Neoheterodontei</taxon>
        <taxon>Myida</taxon>
        <taxon>Myoidea</taxon>
        <taxon>Myidae</taxon>
        <taxon>Mya</taxon>
    </lineage>
</organism>
<dbReference type="PANTHER" id="PTHR11958">
    <property type="entry name" value="SODIUM/DICARBOXYLATE SYMPORTER-RELATED"/>
    <property type="match status" value="1"/>
</dbReference>
<protein>
    <recommendedName>
        <fullName evidence="6">Amino acid transporter</fullName>
    </recommendedName>
</protein>
<feature type="transmembrane region" description="Helical" evidence="6">
    <location>
        <begin position="41"/>
        <end position="60"/>
    </location>
</feature>
<feature type="transmembrane region" description="Helical" evidence="6">
    <location>
        <begin position="308"/>
        <end position="329"/>
    </location>
</feature>
<dbReference type="SUPFAM" id="SSF118215">
    <property type="entry name" value="Proton glutamate symport protein"/>
    <property type="match status" value="1"/>
</dbReference>
<dbReference type="InterPro" id="IPR036458">
    <property type="entry name" value="Na:dicarbo_symporter_sf"/>
</dbReference>
<dbReference type="Gene3D" id="1.10.3860.10">
    <property type="entry name" value="Sodium:dicarboxylate symporter"/>
    <property type="match status" value="1"/>
</dbReference>
<dbReference type="PRINTS" id="PR00173">
    <property type="entry name" value="EDTRNSPORT"/>
</dbReference>
<keyword evidence="9" id="KW-1185">Reference proteome</keyword>
<feature type="region of interest" description="Disordered" evidence="7">
    <location>
        <begin position="1"/>
        <end position="23"/>
    </location>
</feature>
<feature type="transmembrane region" description="Helical" evidence="6">
    <location>
        <begin position="349"/>
        <end position="377"/>
    </location>
</feature>
<comment type="similarity">
    <text evidence="6">Belongs to the dicarboxylate/amino acid:cation symporter (DAACS) (TC 2.A.23) family.</text>
</comment>
<evidence type="ECO:0000256" key="4">
    <source>
        <dbReference type="ARBA" id="ARBA00022989"/>
    </source>
</evidence>
<dbReference type="EMBL" id="CP111026">
    <property type="protein sequence ID" value="WAR28105.1"/>
    <property type="molecule type" value="Genomic_DNA"/>
</dbReference>
<dbReference type="InterPro" id="IPR001991">
    <property type="entry name" value="Na-dicarboxylate_symporter"/>
</dbReference>
<comment type="subcellular location">
    <subcellularLocation>
        <location evidence="1 6">Membrane</location>
        <topology evidence="1 6">Multi-pass membrane protein</topology>
    </subcellularLocation>
</comment>
<dbReference type="Pfam" id="PF00375">
    <property type="entry name" value="SDF"/>
    <property type="match status" value="1"/>
</dbReference>
<gene>
    <name evidence="8" type="ORF">MAR_013809</name>
</gene>
<name>A0ABY7G0X2_MYAAR</name>
<keyword evidence="6" id="KW-0769">Symport</keyword>
<evidence type="ECO:0000313" key="8">
    <source>
        <dbReference type="EMBL" id="WAR28105.1"/>
    </source>
</evidence>
<feature type="transmembrane region" description="Helical" evidence="6">
    <location>
        <begin position="88"/>
        <end position="112"/>
    </location>
</feature>
<evidence type="ECO:0000256" key="6">
    <source>
        <dbReference type="RuleBase" id="RU361216"/>
    </source>
</evidence>
<evidence type="ECO:0000256" key="3">
    <source>
        <dbReference type="ARBA" id="ARBA00022692"/>
    </source>
</evidence>
<sequence>MTKETSSLTTGQPVHHASSGPREPMAKRACLRVVKGLMDNLLLFTTLFGVIFGFVLGFAVRPSHPSEEALMWIGAAALDPKANGKISLIALVFIISTNALGSAMGIGSVYMFNPGKGEERHADTNIEGNMQTGDILADLIRNIIPDNLFEATFAQTQTKYKIETRLVEVNTTDGIKNETMKTTKRYLGKMDNANIIVSDTVIVVVRWFMTTPVGVISLIGVSIASIDSVQDVFAQLGLFIAAITVGIAVQQLVVMCAIFFVFTRQNPYKFLLSIARPWMIAFAATSTAVAIPEMIAACEGKNNIDKRVARFVIPFSVTISCNGSAMYIAGATCFVANLTGTPLNIADGLLIWLLVTISAMAIPSVPSASIMTTIMVLSSMNIPAEDIALLLAIEWYLDRLRSTSSVVSHTICTAVVYSLCKGDLDKIDEKHHMPRNETDVTIVIDNSAMDDDIKLNGKTRGSTNGATLGGSFNSMQSSFGSSESSV</sequence>
<keyword evidence="5 6" id="KW-0472">Membrane</keyword>
<feature type="transmembrane region" description="Helical" evidence="6">
    <location>
        <begin position="238"/>
        <end position="262"/>
    </location>
</feature>
<keyword evidence="3 6" id="KW-0812">Transmembrane</keyword>
<keyword evidence="4 6" id="KW-1133">Transmembrane helix</keyword>
<dbReference type="PANTHER" id="PTHR11958:SF111">
    <property type="entry name" value="AMINO ACID TRANSPORTER"/>
    <property type="match status" value="1"/>
</dbReference>